<dbReference type="VEuPathDB" id="FungiDB:SDRG_12514"/>
<keyword evidence="4" id="KW-1185">Reference proteome</keyword>
<evidence type="ECO:0000259" key="2">
    <source>
        <dbReference type="Pfam" id="PF14295"/>
    </source>
</evidence>
<organism evidence="3 4">
    <name type="scientific">Saprolegnia diclina (strain VS20)</name>
    <dbReference type="NCBI Taxonomy" id="1156394"/>
    <lineage>
        <taxon>Eukaryota</taxon>
        <taxon>Sar</taxon>
        <taxon>Stramenopiles</taxon>
        <taxon>Oomycota</taxon>
        <taxon>Saprolegniomycetes</taxon>
        <taxon>Saprolegniales</taxon>
        <taxon>Saprolegniaceae</taxon>
        <taxon>Saprolegnia</taxon>
    </lineage>
</organism>
<accession>T0RIQ1</accession>
<reference evidence="3 4" key="1">
    <citation type="submission" date="2012-04" db="EMBL/GenBank/DDBJ databases">
        <title>The Genome Sequence of Saprolegnia declina VS20.</title>
        <authorList>
            <consortium name="The Broad Institute Genome Sequencing Platform"/>
            <person name="Russ C."/>
            <person name="Nusbaum C."/>
            <person name="Tyler B."/>
            <person name="van West P."/>
            <person name="Dieguez-Uribeondo J."/>
            <person name="de Bruijn I."/>
            <person name="Tripathy S."/>
            <person name="Jiang R."/>
            <person name="Young S.K."/>
            <person name="Zeng Q."/>
            <person name="Gargeya S."/>
            <person name="Fitzgerald M."/>
            <person name="Haas B."/>
            <person name="Abouelleil A."/>
            <person name="Alvarado L."/>
            <person name="Arachchi H.M."/>
            <person name="Berlin A."/>
            <person name="Chapman S.B."/>
            <person name="Goldberg J."/>
            <person name="Griggs A."/>
            <person name="Gujja S."/>
            <person name="Hansen M."/>
            <person name="Howarth C."/>
            <person name="Imamovic A."/>
            <person name="Larimer J."/>
            <person name="McCowen C."/>
            <person name="Montmayeur A."/>
            <person name="Murphy C."/>
            <person name="Neiman D."/>
            <person name="Pearson M."/>
            <person name="Priest M."/>
            <person name="Roberts A."/>
            <person name="Saif S."/>
            <person name="Shea T."/>
            <person name="Sisk P."/>
            <person name="Sykes S."/>
            <person name="Wortman J."/>
            <person name="Nusbaum C."/>
            <person name="Birren B."/>
        </authorList>
    </citation>
    <scope>NUCLEOTIDE SEQUENCE [LARGE SCALE GENOMIC DNA]</scope>
    <source>
        <strain evidence="3 4">VS20</strain>
    </source>
</reference>
<evidence type="ECO:0000256" key="1">
    <source>
        <dbReference type="SAM" id="MobiDB-lite"/>
    </source>
</evidence>
<dbReference type="EMBL" id="JH767181">
    <property type="protein sequence ID" value="EQC29742.1"/>
    <property type="molecule type" value="Genomic_DNA"/>
</dbReference>
<sequence>MLGQCCDACRSNSNCGAYTLAENVCYLKTAAGDRKPANGATSVSVFAVTAPPTPTTALPTPTPDPTGSTIRKCGNPEWNTDFSGSDLSDFQATGDFGAMLSQCCDACKKSAKCNAYTLAEGVCYLKTTAGNRKPTPGATSVAVTTIAS</sequence>
<dbReference type="OrthoDB" id="9448935at2759"/>
<evidence type="ECO:0000313" key="3">
    <source>
        <dbReference type="EMBL" id="EQC29742.1"/>
    </source>
</evidence>
<dbReference type="InParanoid" id="T0RIQ1"/>
<feature type="region of interest" description="Disordered" evidence="1">
    <location>
        <begin position="50"/>
        <end position="69"/>
    </location>
</feature>
<protein>
    <recommendedName>
        <fullName evidence="2">Apple domain-containing protein</fullName>
    </recommendedName>
</protein>
<feature type="domain" description="Apple" evidence="2">
    <location>
        <begin position="3"/>
        <end position="28"/>
    </location>
</feature>
<dbReference type="Gene3D" id="3.50.4.10">
    <property type="entry name" value="Hepatocyte Growth Factor"/>
    <property type="match status" value="2"/>
</dbReference>
<dbReference type="OMA" id="CARQFTG"/>
<dbReference type="InterPro" id="IPR003609">
    <property type="entry name" value="Pan_app"/>
</dbReference>
<evidence type="ECO:0000313" key="4">
    <source>
        <dbReference type="Proteomes" id="UP000030762"/>
    </source>
</evidence>
<dbReference type="AlphaFoldDB" id="T0RIQ1"/>
<dbReference type="GeneID" id="19953241"/>
<dbReference type="SUPFAM" id="SSF57414">
    <property type="entry name" value="Hairpin loop containing domain-like"/>
    <property type="match status" value="2"/>
</dbReference>
<gene>
    <name evidence="3" type="ORF">SDRG_12514</name>
</gene>
<dbReference type="RefSeq" id="XP_008616808.1">
    <property type="nucleotide sequence ID" value="XM_008618586.1"/>
</dbReference>
<dbReference type="Proteomes" id="UP000030762">
    <property type="component" value="Unassembled WGS sequence"/>
</dbReference>
<dbReference type="Pfam" id="PF14295">
    <property type="entry name" value="PAN_4"/>
    <property type="match status" value="2"/>
</dbReference>
<feature type="domain" description="Apple" evidence="2">
    <location>
        <begin position="80"/>
        <end position="126"/>
    </location>
</feature>
<proteinExistence type="predicted"/>
<name>T0RIQ1_SAPDV</name>